<name>A0A3P7QRI3_DRAME</name>
<evidence type="ECO:0000313" key="16">
    <source>
        <dbReference type="EMBL" id="VDN57287.1"/>
    </source>
</evidence>
<dbReference type="GO" id="GO:0000723">
    <property type="term" value="P:telomere maintenance"/>
    <property type="evidence" value="ECO:0007669"/>
    <property type="project" value="TreeGrafter"/>
</dbReference>
<dbReference type="GO" id="GO:0004674">
    <property type="term" value="F:protein serine/threonine kinase activity"/>
    <property type="evidence" value="ECO:0007669"/>
    <property type="project" value="UniProtKB-KW"/>
</dbReference>
<dbReference type="GO" id="GO:0006281">
    <property type="term" value="P:DNA repair"/>
    <property type="evidence" value="ECO:0007669"/>
    <property type="project" value="UniProtKB-KW"/>
</dbReference>
<dbReference type="InterPro" id="IPR050517">
    <property type="entry name" value="DDR_Repair_Kinase"/>
</dbReference>
<keyword evidence="17" id="KW-1185">Reference proteome</keyword>
<sequence>MLRFRPAFNDDNFFEERRIHIASLCRMMELIKSEGTNFLDMTAGKMLAVLREALPLGELAIEPWKTFITTLSDETLLFLLPRIIVSIIPLFDKAQSRELLEHIFCSNRLSITRTALVLWNNDKVKIDEYLPKYCESAVVSKVLSACTSMLKEYSDEVSELALHKILLILRKNDFEDEDSRDMLAANLVPALLHNISTSSSAHSRHLACLIFGKIGAVDPGRIGLLSAHGVRVDRRSKPMVFIDNMGQFLLELTRRASKSFSVMLNADLQEECSYSIQILLRSLFALKDNVGEKLWESLSPQCRREVAMFRFSKFTRTHIRAVSVVERHISDAETKSLFESLYGMVHADAVFARFIMPHLIIVAIIENNAAYIADCVSEMIAVFQNALTHDGWPRFAAHTVFSIIDCLERYRDYRAAKRIHNDDTLTRMSDLIVSVLNAKSEDGTLYCIAAAEKCQCITRALRWCEQYAIKRNGENNEIFNQKQFYTLERLFASLDDVDGVLGAYKMIESRWVSAIKERILALEANGNFWEALPLYEKLENEQMAWIKCLLRLNESRLALNSSYKVPIMNAEAVDEIRAIQLEATWRMQNWSGLEELVDKKPSVSTWGASSASLFCNIKRGNVESMNECINLARLHLIEALSAMTADDSDTYSQAYKYVVHLHILAEIEEAAKELNLIESDHIDSVNLSSLLVKWQKRYPSIMQHTTALEPILTVRRGILHLVKNQNLVQLLLADYELRSGSCSFEDLYIKYKALPHVAEPSEDLYYRVAIFFDNYICLKNGNVNTEKISLILRSYTNVLAQGRSHIFHVMPRMLTVWLDYAEKLDEDADQITTPEFDLNREKDIREINAIIHNAFKRLDLYMFYTVFAQLISRITHRNVEVFSTLKMILSKLLATYPHQCLWQSIAVFRSDPLTQKSRFSRCRAVYELAKRTENFSSLKFLISQYEYVASAFIRVAEDNCSVGNQPSFSKRYPYLSRFFSEGYMDSSIKRDPSILVNEPFESKDRPQIIVPLCEMLQHAVPIEIPNSLSQFPVSAPPDKFKKPFDDSFANVYIHQIDEEFVVIKSMVHPKKITILASDGNRYSLMCKAKDELRKDSRLMDISRMVNTLLRQNAEARQRQLSIRTYSVIPLQDSGGLIEWIPNLNTFQSILAPLMREKCANVMDKKEWFLRWIPNGTDLEKLDRLRGEYYTRNPIICCSETIMQHSLIASLLIRAFTDPCKWYAARLAFIHTSAVMSMLGFVLGLGDRHGENLLIDATNGEAIHVDFNLLFNKGETLAVPEVVPFRLTRNIISGFGVTGVQGAFRYSCETAMRVLRENQEVLQTVLQTFVHDPLLEWMHSEGRAQQLKQITNTSLKRSHSSAAQVQAQEIIRMITLRLKGHVVTPRIYRNTCDLHPMSVEGQVQRLIQLASDELNLARMYIGWCPFL</sequence>
<dbReference type="OrthoDB" id="381190at2759"/>
<dbReference type="Pfam" id="PF08064">
    <property type="entry name" value="UME"/>
    <property type="match status" value="1"/>
</dbReference>
<feature type="domain" description="PI3K/PI4K catalytic" evidence="13">
    <location>
        <begin position="1056"/>
        <end position="1381"/>
    </location>
</feature>
<dbReference type="CDD" id="cd00892">
    <property type="entry name" value="PIKKc_ATR"/>
    <property type="match status" value="1"/>
</dbReference>
<dbReference type="InterPro" id="IPR003151">
    <property type="entry name" value="PIK-rel_kinase_FAT"/>
</dbReference>
<evidence type="ECO:0000256" key="5">
    <source>
        <dbReference type="ARBA" id="ARBA00022679"/>
    </source>
</evidence>
<dbReference type="GO" id="GO:0005634">
    <property type="term" value="C:nucleus"/>
    <property type="evidence" value="ECO:0007669"/>
    <property type="project" value="UniProtKB-SubCell"/>
</dbReference>
<dbReference type="Pfam" id="PF25030">
    <property type="entry name" value="M-HEAT_ATR"/>
    <property type="match status" value="1"/>
</dbReference>
<feature type="domain" description="FATC" evidence="15">
    <location>
        <begin position="1394"/>
        <end position="1426"/>
    </location>
</feature>
<dbReference type="InterPro" id="IPR000403">
    <property type="entry name" value="PI3/4_kinase_cat_dom"/>
</dbReference>
<dbReference type="Gene3D" id="3.30.1010.10">
    <property type="entry name" value="Phosphatidylinositol 3-kinase Catalytic Subunit, Chain A, domain 4"/>
    <property type="match status" value="1"/>
</dbReference>
<evidence type="ECO:0000256" key="10">
    <source>
        <dbReference type="ARBA" id="ARBA00023204"/>
    </source>
</evidence>
<evidence type="ECO:0000256" key="2">
    <source>
        <dbReference type="ARBA" id="ARBA00010769"/>
    </source>
</evidence>
<proteinExistence type="inferred from homology"/>
<dbReference type="Pfam" id="PF02260">
    <property type="entry name" value="FATC"/>
    <property type="match status" value="1"/>
</dbReference>
<evidence type="ECO:0000259" key="14">
    <source>
        <dbReference type="PROSITE" id="PS51189"/>
    </source>
</evidence>
<evidence type="ECO:0000256" key="3">
    <source>
        <dbReference type="ARBA" id="ARBA00012513"/>
    </source>
</evidence>
<reference evidence="16 17" key="1">
    <citation type="submission" date="2018-11" db="EMBL/GenBank/DDBJ databases">
        <authorList>
            <consortium name="Pathogen Informatics"/>
        </authorList>
    </citation>
    <scope>NUCLEOTIDE SEQUENCE [LARGE SCALE GENOMIC DNA]</scope>
</reference>
<dbReference type="Pfam" id="PF02259">
    <property type="entry name" value="FAT"/>
    <property type="match status" value="1"/>
</dbReference>
<evidence type="ECO:0000256" key="6">
    <source>
        <dbReference type="ARBA" id="ARBA00022741"/>
    </source>
</evidence>
<dbReference type="Pfam" id="PF00454">
    <property type="entry name" value="PI3_PI4_kinase"/>
    <property type="match status" value="1"/>
</dbReference>
<dbReference type="InterPro" id="IPR018936">
    <property type="entry name" value="PI3/4_kinase_CS"/>
</dbReference>
<dbReference type="InterPro" id="IPR011009">
    <property type="entry name" value="Kinase-like_dom_sf"/>
</dbReference>
<dbReference type="Proteomes" id="UP000274756">
    <property type="component" value="Unassembled WGS sequence"/>
</dbReference>
<keyword evidence="4" id="KW-0723">Serine/threonine-protein kinase</keyword>
<accession>A0A3P7QRI3</accession>
<keyword evidence="7" id="KW-0227">DNA damage</keyword>
<dbReference type="Pfam" id="PF23593">
    <property type="entry name" value="HEAT_ATR"/>
    <property type="match status" value="1"/>
</dbReference>
<keyword evidence="10" id="KW-0234">DNA repair</keyword>
<dbReference type="InterPro" id="IPR016024">
    <property type="entry name" value="ARM-type_fold"/>
</dbReference>
<dbReference type="InterPro" id="IPR036940">
    <property type="entry name" value="PI3/4_kinase_cat_sf"/>
</dbReference>
<dbReference type="GO" id="GO:0005524">
    <property type="term" value="F:ATP binding"/>
    <property type="evidence" value="ECO:0007669"/>
    <property type="project" value="UniProtKB-KW"/>
</dbReference>
<evidence type="ECO:0000259" key="15">
    <source>
        <dbReference type="PROSITE" id="PS51190"/>
    </source>
</evidence>
<dbReference type="PROSITE" id="PS00916">
    <property type="entry name" value="PI3_4_KINASE_2"/>
    <property type="match status" value="1"/>
</dbReference>
<dbReference type="EC" id="2.7.11.1" evidence="3"/>
<dbReference type="InterPro" id="IPR003152">
    <property type="entry name" value="FATC_dom"/>
</dbReference>
<dbReference type="SUPFAM" id="SSF56112">
    <property type="entry name" value="Protein kinase-like (PK-like)"/>
    <property type="match status" value="1"/>
</dbReference>
<evidence type="ECO:0000313" key="17">
    <source>
        <dbReference type="Proteomes" id="UP000274756"/>
    </source>
</evidence>
<dbReference type="PROSITE" id="PS50290">
    <property type="entry name" value="PI3_4_KINASE_3"/>
    <property type="match status" value="1"/>
</dbReference>
<keyword evidence="8" id="KW-0418">Kinase</keyword>
<evidence type="ECO:0000256" key="4">
    <source>
        <dbReference type="ARBA" id="ARBA00022527"/>
    </source>
</evidence>
<keyword evidence="5" id="KW-0808">Transferase</keyword>
<gene>
    <name evidence="16" type="ORF">DME_LOCUS7260</name>
</gene>
<dbReference type="SMART" id="SM00146">
    <property type="entry name" value="PI3Kc"/>
    <property type="match status" value="1"/>
</dbReference>
<dbReference type="InterPro" id="IPR057564">
    <property type="entry name" value="HEAT_ATR"/>
</dbReference>
<dbReference type="SUPFAM" id="SSF48371">
    <property type="entry name" value="ARM repeat"/>
    <property type="match status" value="1"/>
</dbReference>
<evidence type="ECO:0000256" key="11">
    <source>
        <dbReference type="ARBA" id="ARBA00023242"/>
    </source>
</evidence>
<dbReference type="InterPro" id="IPR014009">
    <property type="entry name" value="PIK_FAT"/>
</dbReference>
<keyword evidence="9" id="KW-0067">ATP-binding</keyword>
<keyword evidence="11" id="KW-0539">Nucleus</keyword>
<keyword evidence="6" id="KW-0547">Nucleotide-binding</keyword>
<dbReference type="PROSITE" id="PS51190">
    <property type="entry name" value="FATC"/>
    <property type="match status" value="1"/>
</dbReference>
<dbReference type="PROSITE" id="PS51189">
    <property type="entry name" value="FAT"/>
    <property type="match status" value="1"/>
</dbReference>
<evidence type="ECO:0000256" key="9">
    <source>
        <dbReference type="ARBA" id="ARBA00022840"/>
    </source>
</evidence>
<dbReference type="PANTHER" id="PTHR11139">
    <property type="entry name" value="ATAXIA TELANGIECTASIA MUTATED ATM -RELATED"/>
    <property type="match status" value="1"/>
</dbReference>
<dbReference type="STRING" id="318479.A0A3P7QRI3"/>
<evidence type="ECO:0000259" key="13">
    <source>
        <dbReference type="PROSITE" id="PS50290"/>
    </source>
</evidence>
<dbReference type="AlphaFoldDB" id="A0A3P7QRI3"/>
<evidence type="ECO:0000256" key="7">
    <source>
        <dbReference type="ARBA" id="ARBA00022763"/>
    </source>
</evidence>
<dbReference type="Gene3D" id="1.10.1070.11">
    <property type="entry name" value="Phosphatidylinositol 3-/4-kinase, catalytic domain"/>
    <property type="match status" value="1"/>
</dbReference>
<dbReference type="PANTHER" id="PTHR11139:SF69">
    <property type="entry name" value="SERINE_THREONINE-PROTEIN KINASE ATR"/>
    <property type="match status" value="1"/>
</dbReference>
<comment type="subcellular location">
    <subcellularLocation>
        <location evidence="1">Nucleus</location>
    </subcellularLocation>
</comment>
<dbReference type="SMART" id="SM01343">
    <property type="entry name" value="FATC"/>
    <property type="match status" value="1"/>
</dbReference>
<protein>
    <recommendedName>
        <fullName evidence="12">Serine/threonine-protein kinase ATR</fullName>
        <ecNumber evidence="3">2.7.11.1</ecNumber>
    </recommendedName>
</protein>
<dbReference type="EMBL" id="UYYG01001159">
    <property type="protein sequence ID" value="VDN57287.1"/>
    <property type="molecule type" value="Genomic_DNA"/>
</dbReference>
<dbReference type="InterPro" id="IPR012993">
    <property type="entry name" value="UME"/>
</dbReference>
<evidence type="ECO:0000256" key="8">
    <source>
        <dbReference type="ARBA" id="ARBA00022777"/>
    </source>
</evidence>
<dbReference type="GO" id="GO:0005694">
    <property type="term" value="C:chromosome"/>
    <property type="evidence" value="ECO:0007669"/>
    <property type="project" value="TreeGrafter"/>
</dbReference>
<dbReference type="InterPro" id="IPR056802">
    <property type="entry name" value="ATR-like_M-HEAT"/>
</dbReference>
<evidence type="ECO:0000256" key="1">
    <source>
        <dbReference type="ARBA" id="ARBA00004123"/>
    </source>
</evidence>
<organism evidence="16 17">
    <name type="scientific">Dracunculus medinensis</name>
    <name type="common">Guinea worm</name>
    <dbReference type="NCBI Taxonomy" id="318479"/>
    <lineage>
        <taxon>Eukaryota</taxon>
        <taxon>Metazoa</taxon>
        <taxon>Ecdysozoa</taxon>
        <taxon>Nematoda</taxon>
        <taxon>Chromadorea</taxon>
        <taxon>Rhabditida</taxon>
        <taxon>Spirurina</taxon>
        <taxon>Dracunculoidea</taxon>
        <taxon>Dracunculidae</taxon>
        <taxon>Dracunculus</taxon>
    </lineage>
</organism>
<comment type="similarity">
    <text evidence="2">Belongs to the PI3/PI4-kinase family. ATM subfamily.</text>
</comment>
<feature type="domain" description="FAT" evidence="14">
    <location>
        <begin position="446"/>
        <end position="910"/>
    </location>
</feature>
<dbReference type="GO" id="GO:0000077">
    <property type="term" value="P:DNA damage checkpoint signaling"/>
    <property type="evidence" value="ECO:0007669"/>
    <property type="project" value="TreeGrafter"/>
</dbReference>
<evidence type="ECO:0000256" key="12">
    <source>
        <dbReference type="ARBA" id="ARBA00024420"/>
    </source>
</evidence>